<dbReference type="eggNOG" id="COG4585">
    <property type="taxonomic scope" value="Bacteria"/>
</dbReference>
<feature type="transmembrane region" description="Helical" evidence="9">
    <location>
        <begin position="290"/>
        <end position="310"/>
    </location>
</feature>
<dbReference type="Gene3D" id="1.20.5.1930">
    <property type="match status" value="1"/>
</dbReference>
<evidence type="ECO:0000259" key="10">
    <source>
        <dbReference type="Pfam" id="PF02518"/>
    </source>
</evidence>
<feature type="transmembrane region" description="Helical" evidence="9">
    <location>
        <begin position="263"/>
        <end position="284"/>
    </location>
</feature>
<feature type="transmembrane region" description="Helical" evidence="9">
    <location>
        <begin position="126"/>
        <end position="145"/>
    </location>
</feature>
<feature type="transmembrane region" description="Helical" evidence="9">
    <location>
        <begin position="73"/>
        <end position="91"/>
    </location>
</feature>
<comment type="caution">
    <text evidence="12">The sequence shown here is derived from an EMBL/GenBank/DDBJ whole genome shotgun (WGS) entry which is preliminary data.</text>
</comment>
<evidence type="ECO:0000256" key="5">
    <source>
        <dbReference type="ARBA" id="ARBA00022741"/>
    </source>
</evidence>
<keyword evidence="7" id="KW-0067">ATP-binding</keyword>
<dbReference type="HOGENOM" id="CLU_021898_0_0_11"/>
<evidence type="ECO:0000256" key="4">
    <source>
        <dbReference type="ARBA" id="ARBA00022679"/>
    </source>
</evidence>
<dbReference type="Pfam" id="PF07730">
    <property type="entry name" value="HisKA_3"/>
    <property type="match status" value="1"/>
</dbReference>
<feature type="domain" description="Signal transduction histidine kinase subgroup 3 dimerisation and phosphoacceptor" evidence="11">
    <location>
        <begin position="455"/>
        <end position="517"/>
    </location>
</feature>
<dbReference type="GO" id="GO:0046983">
    <property type="term" value="F:protein dimerization activity"/>
    <property type="evidence" value="ECO:0007669"/>
    <property type="project" value="InterPro"/>
</dbReference>
<sequence length="635" mass="66960">MRTADRWHDAGMRPRTVRLLTGLATLAVLASAAYVAALGDWATASVCAACTFAVAVGWVIVRHDPTSPVGPALAWTTAPIALVTAHVGPLAELPWSSGAWPLNLAGLLVLMLVFPDGASNGTLWRTVPWVFGSATLGMLAVQWGARQVDGEVVGGPDAVWVPWVAVASLIAIGFSMVLAAVSLVVRYWRGTRRTRQQIRWLLLAGIVVVALLAGGWVAEVLGASLNAAYTPFLVAIVVLVPIAVGLAIVRYDLFDVDRLLTGATAWLVTVVVSAAVFGAAVYGLSQAVSAGTGLTSSVAAFITALTLLPVQRHVAQCVGRVVDRDRHVAVAEVERFAADVRAGRRQPEEVEAVLRKVQDDPDLVVYLARPDGNWTRLDGAPVAEPPDGIGIEAGGDVIARVSLGWDSARARRRIDDVAKAAWVPLEVTRLRLVLREALTETEASRHRLVDASAAERRRLERDLHDGAQQRIVATGMRLRLLQQHLPTDQAAEVDAAVAELQGTVDELRRIAQGVRPVLLDDGLAAALAAVKSSSPIPFVLTVGDLPLVSEARALTAYLVVTEAVANVLKHAGASRISVTVAARQDWLAVEVVDNGVGGVAANAPLTALRDRIVSVGGTLGIRATPGGGTTIQALI</sequence>
<keyword evidence="5" id="KW-0547">Nucleotide-binding</keyword>
<dbReference type="GO" id="GO:0016020">
    <property type="term" value="C:membrane"/>
    <property type="evidence" value="ECO:0007669"/>
    <property type="project" value="InterPro"/>
</dbReference>
<evidence type="ECO:0000256" key="7">
    <source>
        <dbReference type="ARBA" id="ARBA00022840"/>
    </source>
</evidence>
<dbReference type="AlphaFoldDB" id="N0E5G5"/>
<dbReference type="STRING" id="1193181.BN10_900012"/>
<evidence type="ECO:0000256" key="6">
    <source>
        <dbReference type="ARBA" id="ARBA00022777"/>
    </source>
</evidence>
<dbReference type="GO" id="GO:0000155">
    <property type="term" value="F:phosphorelay sensor kinase activity"/>
    <property type="evidence" value="ECO:0007669"/>
    <property type="project" value="InterPro"/>
</dbReference>
<dbReference type="EC" id="2.7.13.3" evidence="2"/>
<dbReference type="EMBL" id="CAIZ01000164">
    <property type="protein sequence ID" value="CCH71326.1"/>
    <property type="molecule type" value="Genomic_DNA"/>
</dbReference>
<evidence type="ECO:0000256" key="2">
    <source>
        <dbReference type="ARBA" id="ARBA00012438"/>
    </source>
</evidence>
<feature type="transmembrane region" description="Helical" evidence="9">
    <location>
        <begin position="97"/>
        <end position="114"/>
    </location>
</feature>
<dbReference type="GO" id="GO:0005524">
    <property type="term" value="F:ATP binding"/>
    <property type="evidence" value="ECO:0007669"/>
    <property type="project" value="UniProtKB-KW"/>
</dbReference>
<evidence type="ECO:0000256" key="1">
    <source>
        <dbReference type="ARBA" id="ARBA00000085"/>
    </source>
</evidence>
<evidence type="ECO:0000256" key="3">
    <source>
        <dbReference type="ARBA" id="ARBA00022553"/>
    </source>
</evidence>
<keyword evidence="3" id="KW-0597">Phosphoprotein</keyword>
<feature type="transmembrane region" description="Helical" evidence="9">
    <location>
        <begin position="165"/>
        <end position="188"/>
    </location>
</feature>
<evidence type="ECO:0000313" key="12">
    <source>
        <dbReference type="EMBL" id="CCH71326.1"/>
    </source>
</evidence>
<comment type="catalytic activity">
    <reaction evidence="1">
        <text>ATP + protein L-histidine = ADP + protein N-phospho-L-histidine.</text>
        <dbReference type="EC" id="2.7.13.3"/>
    </reaction>
</comment>
<feature type="transmembrane region" description="Helical" evidence="9">
    <location>
        <begin position="230"/>
        <end position="251"/>
    </location>
</feature>
<evidence type="ECO:0000256" key="8">
    <source>
        <dbReference type="ARBA" id="ARBA00023012"/>
    </source>
</evidence>
<dbReference type="Pfam" id="PF02518">
    <property type="entry name" value="HATPase_c"/>
    <property type="match status" value="1"/>
</dbReference>
<dbReference type="PANTHER" id="PTHR24421">
    <property type="entry name" value="NITRATE/NITRITE SENSOR PROTEIN NARX-RELATED"/>
    <property type="match status" value="1"/>
</dbReference>
<keyword evidence="9" id="KW-1133">Transmembrane helix</keyword>
<keyword evidence="13" id="KW-1185">Reference proteome</keyword>
<dbReference type="Gene3D" id="3.30.565.10">
    <property type="entry name" value="Histidine kinase-like ATPase, C-terminal domain"/>
    <property type="match status" value="1"/>
</dbReference>
<dbReference type="SUPFAM" id="SSF55874">
    <property type="entry name" value="ATPase domain of HSP90 chaperone/DNA topoisomerase II/histidine kinase"/>
    <property type="match status" value="1"/>
</dbReference>
<gene>
    <name evidence="12" type="ORF">BN10_900012</name>
</gene>
<feature type="domain" description="Histidine kinase/HSP90-like ATPase" evidence="10">
    <location>
        <begin position="555"/>
        <end position="632"/>
    </location>
</feature>
<keyword evidence="6" id="KW-0418">Kinase</keyword>
<dbReference type="InterPro" id="IPR036890">
    <property type="entry name" value="HATPase_C_sf"/>
</dbReference>
<keyword evidence="9" id="KW-0812">Transmembrane</keyword>
<dbReference type="InterPro" id="IPR050482">
    <property type="entry name" value="Sensor_HK_TwoCompSys"/>
</dbReference>
<keyword evidence="8" id="KW-0902">Two-component regulatory system</keyword>
<reference evidence="12 13" key="1">
    <citation type="journal article" date="2013" name="ISME J.">
        <title>A metabolic model for members of the genus Tetrasphaera involved in enhanced biological phosphorus removal.</title>
        <authorList>
            <person name="Kristiansen R."/>
            <person name="Nguyen H.T.T."/>
            <person name="Saunders A.M."/>
            <person name="Nielsen J.L."/>
            <person name="Wimmer R."/>
            <person name="Le V.Q."/>
            <person name="McIlroy S.J."/>
            <person name="Petrovski S."/>
            <person name="Seviour R.J."/>
            <person name="Calteau A."/>
            <person name="Nielsen K.L."/>
            <person name="Nielsen P.H."/>
        </authorList>
    </citation>
    <scope>NUCLEOTIDE SEQUENCE [LARGE SCALE GENOMIC DNA]</scope>
    <source>
        <strain evidence="12 13">Lp2</strain>
    </source>
</reference>
<dbReference type="CDD" id="cd16917">
    <property type="entry name" value="HATPase_UhpB-NarQ-NarX-like"/>
    <property type="match status" value="1"/>
</dbReference>
<evidence type="ECO:0000256" key="9">
    <source>
        <dbReference type="SAM" id="Phobius"/>
    </source>
</evidence>
<feature type="transmembrane region" description="Helical" evidence="9">
    <location>
        <begin position="200"/>
        <end position="218"/>
    </location>
</feature>
<proteinExistence type="predicted"/>
<dbReference type="Proteomes" id="UP000013167">
    <property type="component" value="Unassembled WGS sequence"/>
</dbReference>
<protein>
    <recommendedName>
        <fullName evidence="2">histidine kinase</fullName>
        <ecNumber evidence="2">2.7.13.3</ecNumber>
    </recommendedName>
</protein>
<dbReference type="InterPro" id="IPR003594">
    <property type="entry name" value="HATPase_dom"/>
</dbReference>
<evidence type="ECO:0000313" key="13">
    <source>
        <dbReference type="Proteomes" id="UP000013167"/>
    </source>
</evidence>
<organism evidence="12 13">
    <name type="scientific">Phycicoccus elongatus Lp2</name>
    <dbReference type="NCBI Taxonomy" id="1193181"/>
    <lineage>
        <taxon>Bacteria</taxon>
        <taxon>Bacillati</taxon>
        <taxon>Actinomycetota</taxon>
        <taxon>Actinomycetes</taxon>
        <taxon>Micrococcales</taxon>
        <taxon>Intrasporangiaceae</taxon>
        <taxon>Phycicoccus</taxon>
    </lineage>
</organism>
<evidence type="ECO:0000259" key="11">
    <source>
        <dbReference type="Pfam" id="PF07730"/>
    </source>
</evidence>
<keyword evidence="9" id="KW-0472">Membrane</keyword>
<dbReference type="PANTHER" id="PTHR24421:SF10">
    <property type="entry name" value="NITRATE_NITRITE SENSOR PROTEIN NARQ"/>
    <property type="match status" value="1"/>
</dbReference>
<accession>N0E5G5</accession>
<feature type="transmembrane region" description="Helical" evidence="9">
    <location>
        <begin position="42"/>
        <end position="61"/>
    </location>
</feature>
<dbReference type="InterPro" id="IPR011712">
    <property type="entry name" value="Sig_transdc_His_kin_sub3_dim/P"/>
</dbReference>
<keyword evidence="4" id="KW-0808">Transferase</keyword>
<name>N0E5G5_9MICO</name>